<dbReference type="NCBIfam" id="TIGR00229">
    <property type="entry name" value="sensory_box"/>
    <property type="match status" value="1"/>
</dbReference>
<evidence type="ECO:0008006" key="14">
    <source>
        <dbReference type="Google" id="ProtNLM"/>
    </source>
</evidence>
<dbReference type="InterPro" id="IPR004089">
    <property type="entry name" value="MCPsignal_dom"/>
</dbReference>
<dbReference type="Gene3D" id="1.10.287.950">
    <property type="entry name" value="Methyl-accepting chemotaxis protein"/>
    <property type="match status" value="1"/>
</dbReference>
<dbReference type="FunFam" id="1.10.287.950:FF:000001">
    <property type="entry name" value="Methyl-accepting chemotaxis sensory transducer"/>
    <property type="match status" value="1"/>
</dbReference>
<evidence type="ECO:0000256" key="4">
    <source>
        <dbReference type="ARBA" id="ARBA00022500"/>
    </source>
</evidence>
<dbReference type="SUPFAM" id="SSF58104">
    <property type="entry name" value="Methyl-accepting chemotaxis protein (MCP) signaling domain"/>
    <property type="match status" value="1"/>
</dbReference>
<evidence type="ECO:0000256" key="5">
    <source>
        <dbReference type="ARBA" id="ARBA00022519"/>
    </source>
</evidence>
<dbReference type="PROSITE" id="PS50192">
    <property type="entry name" value="T_SNARE"/>
    <property type="match status" value="1"/>
</dbReference>
<dbReference type="Pfam" id="PF08447">
    <property type="entry name" value="PAS_3"/>
    <property type="match status" value="1"/>
</dbReference>
<evidence type="ECO:0000313" key="13">
    <source>
        <dbReference type="EMBL" id="VAX10702.1"/>
    </source>
</evidence>
<dbReference type="PROSITE" id="PS50111">
    <property type="entry name" value="CHEMOTAXIS_TRANSDUC_2"/>
    <property type="match status" value="1"/>
</dbReference>
<evidence type="ECO:0000259" key="10">
    <source>
        <dbReference type="PROSITE" id="PS50111"/>
    </source>
</evidence>
<organism evidence="13">
    <name type="scientific">hydrothermal vent metagenome</name>
    <dbReference type="NCBI Taxonomy" id="652676"/>
    <lineage>
        <taxon>unclassified sequences</taxon>
        <taxon>metagenomes</taxon>
        <taxon>ecological metagenomes</taxon>
    </lineage>
</organism>
<keyword evidence="7" id="KW-1133">Transmembrane helix</keyword>
<dbReference type="InterPro" id="IPR000014">
    <property type="entry name" value="PAS"/>
</dbReference>
<dbReference type="PROSITE" id="PS50112">
    <property type="entry name" value="PAS"/>
    <property type="match status" value="1"/>
</dbReference>
<feature type="domain" description="Methyl-accepting transducer" evidence="10">
    <location>
        <begin position="250"/>
        <end position="486"/>
    </location>
</feature>
<dbReference type="FunFam" id="3.30.450.20:FF:000046">
    <property type="entry name" value="Aerotaxis sensor receptor"/>
    <property type="match status" value="1"/>
</dbReference>
<dbReference type="GO" id="GO:0007165">
    <property type="term" value="P:signal transduction"/>
    <property type="evidence" value="ECO:0007669"/>
    <property type="project" value="UniProtKB-KW"/>
</dbReference>
<keyword evidence="4" id="KW-0145">Chemotaxis</keyword>
<keyword evidence="9" id="KW-0807">Transducer</keyword>
<dbReference type="CDD" id="cd00130">
    <property type="entry name" value="PAS"/>
    <property type="match status" value="1"/>
</dbReference>
<dbReference type="GO" id="GO:0006935">
    <property type="term" value="P:chemotaxis"/>
    <property type="evidence" value="ECO:0007669"/>
    <property type="project" value="UniProtKB-KW"/>
</dbReference>
<proteinExistence type="predicted"/>
<dbReference type="InterPro" id="IPR000727">
    <property type="entry name" value="T_SNARE_dom"/>
</dbReference>
<dbReference type="InterPro" id="IPR013655">
    <property type="entry name" value="PAS_fold_3"/>
</dbReference>
<name>A0A3B1B3J7_9ZZZZ</name>
<dbReference type="InterPro" id="IPR035965">
    <property type="entry name" value="PAS-like_dom_sf"/>
</dbReference>
<reference evidence="13" key="1">
    <citation type="submission" date="2018-06" db="EMBL/GenBank/DDBJ databases">
        <authorList>
            <person name="Zhirakovskaya E."/>
        </authorList>
    </citation>
    <scope>NUCLEOTIDE SEQUENCE</scope>
</reference>
<gene>
    <name evidence="13" type="ORF">MNBD_GAMMA25-2277</name>
</gene>
<dbReference type="Gene3D" id="3.30.450.20">
    <property type="entry name" value="PAS domain"/>
    <property type="match status" value="1"/>
</dbReference>
<keyword evidence="6" id="KW-0812">Transmembrane</keyword>
<evidence type="ECO:0000256" key="6">
    <source>
        <dbReference type="ARBA" id="ARBA00022692"/>
    </source>
</evidence>
<dbReference type="SMART" id="SM00091">
    <property type="entry name" value="PAS"/>
    <property type="match status" value="1"/>
</dbReference>
<keyword evidence="2" id="KW-1003">Cell membrane</keyword>
<dbReference type="PANTHER" id="PTHR32089">
    <property type="entry name" value="METHYL-ACCEPTING CHEMOTAXIS PROTEIN MCPB"/>
    <property type="match status" value="1"/>
</dbReference>
<evidence type="ECO:0000256" key="7">
    <source>
        <dbReference type="ARBA" id="ARBA00022989"/>
    </source>
</evidence>
<feature type="domain" description="T-SNARE coiled-coil homology" evidence="12">
    <location>
        <begin position="437"/>
        <end position="483"/>
    </location>
</feature>
<evidence type="ECO:0000259" key="12">
    <source>
        <dbReference type="PROSITE" id="PS50192"/>
    </source>
</evidence>
<feature type="domain" description="PAS" evidence="11">
    <location>
        <begin position="14"/>
        <end position="76"/>
    </location>
</feature>
<dbReference type="GO" id="GO:0005886">
    <property type="term" value="C:plasma membrane"/>
    <property type="evidence" value="ECO:0007669"/>
    <property type="project" value="UniProtKB-SubCell"/>
</dbReference>
<evidence type="ECO:0000256" key="1">
    <source>
        <dbReference type="ARBA" id="ARBA00004429"/>
    </source>
</evidence>
<evidence type="ECO:0000259" key="11">
    <source>
        <dbReference type="PROSITE" id="PS50112"/>
    </source>
</evidence>
<keyword evidence="8" id="KW-0472">Membrane</keyword>
<dbReference type="CDD" id="cd11386">
    <property type="entry name" value="MCP_signal"/>
    <property type="match status" value="1"/>
</dbReference>
<dbReference type="SMART" id="SM00283">
    <property type="entry name" value="MA"/>
    <property type="match status" value="1"/>
</dbReference>
<evidence type="ECO:0000256" key="2">
    <source>
        <dbReference type="ARBA" id="ARBA00022475"/>
    </source>
</evidence>
<evidence type="ECO:0000256" key="3">
    <source>
        <dbReference type="ARBA" id="ARBA00022481"/>
    </source>
</evidence>
<sequence length="524" mass="56881">MKVNLPVSDNEVKLDDSSVIISTTDLKGQTTYVNDEFLRISGFEEQDLLNKSHNIVRHPDMPPAAFENLWQTLKAEKPWMGVVKNRCKNGDYYWVNAYVMPIEKGGKVDEYQSVRYRPDEKSVQRAEKLYQNLNAGKLPWRLRLPVLSIEKKIMLTLMAVLMPWLAMAVFTGFSVSYLLLLAVSAGLAYAGVHFSLRHLRVAIGHARECVQNPVAQCVFTESQDEGGELSLALMMLKTQTRAIAGRMQDSSEQVNGTAKDLADSVALTNKGVVHQRNEINALTASIEGLRNSAVQVEEHAELVLSAADGANNSAEQGRKVISATIDSIQSLATQINQSATIINSLDEESQRIGGILDAIKAIAEQTNLLALNAAIEAARAGDQGRGFAVVADEVRLLATRTHESTQEIEGMITTLQTEAREAVETMNAGCQSAESAVGQASEAGSALEAILGSVKEIHGMSAQIGLATNEQVSLVNEIGTNVEIVDEVSELTVDTLEGQERISQSLDGLADLLRGLSSAFVRLH</sequence>
<evidence type="ECO:0000256" key="8">
    <source>
        <dbReference type="ARBA" id="ARBA00023136"/>
    </source>
</evidence>
<keyword evidence="5" id="KW-0997">Cell inner membrane</keyword>
<keyword evidence="3" id="KW-0488">Methylation</keyword>
<dbReference type="EMBL" id="UOFY01000053">
    <property type="protein sequence ID" value="VAX10702.1"/>
    <property type="molecule type" value="Genomic_DNA"/>
</dbReference>
<dbReference type="PANTHER" id="PTHR32089:SF112">
    <property type="entry name" value="LYSOZYME-LIKE PROTEIN-RELATED"/>
    <property type="match status" value="1"/>
</dbReference>
<protein>
    <recommendedName>
        <fullName evidence="14">Methyl-accepting chemotaxis sensor/transducer protein</fullName>
    </recommendedName>
</protein>
<comment type="subcellular location">
    <subcellularLocation>
        <location evidence="1">Cell inner membrane</location>
        <topology evidence="1">Multi-pass membrane protein</topology>
    </subcellularLocation>
</comment>
<accession>A0A3B1B3J7</accession>
<evidence type="ECO:0000256" key="9">
    <source>
        <dbReference type="ARBA" id="ARBA00023224"/>
    </source>
</evidence>
<dbReference type="Pfam" id="PF00015">
    <property type="entry name" value="MCPsignal"/>
    <property type="match status" value="1"/>
</dbReference>
<dbReference type="SUPFAM" id="SSF55785">
    <property type="entry name" value="PYP-like sensor domain (PAS domain)"/>
    <property type="match status" value="1"/>
</dbReference>
<dbReference type="AlphaFoldDB" id="A0A3B1B3J7"/>